<organism evidence="6 7">
    <name type="scientific">Cyclotella atomus</name>
    <dbReference type="NCBI Taxonomy" id="382360"/>
    <lineage>
        <taxon>Eukaryota</taxon>
        <taxon>Sar</taxon>
        <taxon>Stramenopiles</taxon>
        <taxon>Ochrophyta</taxon>
        <taxon>Bacillariophyta</taxon>
        <taxon>Coscinodiscophyceae</taxon>
        <taxon>Thalassiosirophycidae</taxon>
        <taxon>Stephanodiscales</taxon>
        <taxon>Stephanodiscaceae</taxon>
        <taxon>Cyclotella</taxon>
    </lineage>
</organism>
<reference evidence="6 7" key="1">
    <citation type="submission" date="2024-10" db="EMBL/GenBank/DDBJ databases">
        <title>Updated reference genomes for cyclostephanoid diatoms.</title>
        <authorList>
            <person name="Roberts W.R."/>
            <person name="Alverson A.J."/>
        </authorList>
    </citation>
    <scope>NUCLEOTIDE SEQUENCE [LARGE SCALE GENOMIC DNA]</scope>
    <source>
        <strain evidence="6 7">AJA010-31</strain>
    </source>
</reference>
<dbReference type="PANTHER" id="PTHR10746:SF6">
    <property type="entry name" value="LARGE RIBOSOMAL SUBUNIT PROTEIN UL4M"/>
    <property type="match status" value="1"/>
</dbReference>
<dbReference type="InterPro" id="IPR013005">
    <property type="entry name" value="Ribosomal_uL4-like"/>
</dbReference>
<evidence type="ECO:0000313" key="6">
    <source>
        <dbReference type="EMBL" id="KAL3803785.1"/>
    </source>
</evidence>
<dbReference type="Pfam" id="PF00573">
    <property type="entry name" value="Ribosomal_L4"/>
    <property type="match status" value="1"/>
</dbReference>
<evidence type="ECO:0000256" key="4">
    <source>
        <dbReference type="ARBA" id="ARBA00040565"/>
    </source>
</evidence>
<dbReference type="InterPro" id="IPR002136">
    <property type="entry name" value="Ribosomal_uL4"/>
</dbReference>
<feature type="compositionally biased region" description="Polar residues" evidence="5">
    <location>
        <begin position="8"/>
        <end position="26"/>
    </location>
</feature>
<name>A0ABD3QTR9_9STRA</name>
<feature type="compositionally biased region" description="Basic and acidic residues" evidence="5">
    <location>
        <begin position="76"/>
        <end position="86"/>
    </location>
</feature>
<dbReference type="NCBIfam" id="TIGR03953">
    <property type="entry name" value="rplD_bact"/>
    <property type="match status" value="1"/>
</dbReference>
<keyword evidence="7" id="KW-1185">Reference proteome</keyword>
<sequence>MTARLLSATRQAMSRLGGQQSSSFFSTAPKPSEIFQLPPNLKIDPRVKSSPVFGAERLQPQKRHQVPTPAASTDELDSHDQSHANNDDDGQSLLYDLSTLPTPPHAIPLPHRLHVPILDLSHTHLGTFHLSPRTFATQPRIDILHRCIVYQRNKKRGLRNAGAVTKTISTISGSGRKVRQQKGLGRSRAGHSRPAHWRGGAKAHGPKGKIQDYTTKLNKKVKALGLRCVLSQKLLEGRLVILSEIKVESHKTRLLEGMLGRFGVGKRGKSGLFVDCSPGRMEEGEESSNVYGGLDVNFKVASSNLPKVKVMNQKGFNVYDALKYELLFLSLNAVKALEERLDR</sequence>
<keyword evidence="2" id="KW-0689">Ribosomal protein</keyword>
<dbReference type="EMBL" id="JALLPJ020000062">
    <property type="protein sequence ID" value="KAL3803785.1"/>
    <property type="molecule type" value="Genomic_DNA"/>
</dbReference>
<feature type="region of interest" description="Disordered" evidence="5">
    <location>
        <begin position="172"/>
        <end position="209"/>
    </location>
</feature>
<protein>
    <recommendedName>
        <fullName evidence="4">Large ribosomal subunit protein uL4m</fullName>
    </recommendedName>
</protein>
<feature type="compositionally biased region" description="Basic residues" evidence="5">
    <location>
        <begin position="188"/>
        <end position="207"/>
    </location>
</feature>
<evidence type="ECO:0000256" key="5">
    <source>
        <dbReference type="SAM" id="MobiDB-lite"/>
    </source>
</evidence>
<dbReference type="GO" id="GO:1990904">
    <property type="term" value="C:ribonucleoprotein complex"/>
    <property type="evidence" value="ECO:0007669"/>
    <property type="project" value="UniProtKB-KW"/>
</dbReference>
<proteinExistence type="inferred from homology"/>
<dbReference type="Proteomes" id="UP001530400">
    <property type="component" value="Unassembled WGS sequence"/>
</dbReference>
<gene>
    <name evidence="6" type="ORF">ACHAWO_009191</name>
</gene>
<evidence type="ECO:0000256" key="2">
    <source>
        <dbReference type="ARBA" id="ARBA00022980"/>
    </source>
</evidence>
<evidence type="ECO:0000256" key="1">
    <source>
        <dbReference type="ARBA" id="ARBA00010528"/>
    </source>
</evidence>
<accession>A0ABD3QTR9</accession>
<feature type="region of interest" description="Disordered" evidence="5">
    <location>
        <begin position="1"/>
        <end position="31"/>
    </location>
</feature>
<feature type="region of interest" description="Disordered" evidence="5">
    <location>
        <begin position="54"/>
        <end position="93"/>
    </location>
</feature>
<dbReference type="InterPro" id="IPR023574">
    <property type="entry name" value="Ribosomal_uL4_dom_sf"/>
</dbReference>
<evidence type="ECO:0000313" key="7">
    <source>
        <dbReference type="Proteomes" id="UP001530400"/>
    </source>
</evidence>
<comment type="caution">
    <text evidence="6">The sequence shown here is derived from an EMBL/GenBank/DDBJ whole genome shotgun (WGS) entry which is preliminary data.</text>
</comment>
<dbReference type="PANTHER" id="PTHR10746">
    <property type="entry name" value="50S RIBOSOMAL PROTEIN L4"/>
    <property type="match status" value="1"/>
</dbReference>
<evidence type="ECO:0000256" key="3">
    <source>
        <dbReference type="ARBA" id="ARBA00023274"/>
    </source>
</evidence>
<dbReference type="SUPFAM" id="SSF52166">
    <property type="entry name" value="Ribosomal protein L4"/>
    <property type="match status" value="1"/>
</dbReference>
<dbReference type="AlphaFoldDB" id="A0ABD3QTR9"/>
<dbReference type="GO" id="GO:0005840">
    <property type="term" value="C:ribosome"/>
    <property type="evidence" value="ECO:0007669"/>
    <property type="project" value="UniProtKB-KW"/>
</dbReference>
<dbReference type="Gene3D" id="3.40.1370.10">
    <property type="match status" value="1"/>
</dbReference>
<comment type="similarity">
    <text evidence="1">Belongs to the universal ribosomal protein uL4 family.</text>
</comment>
<keyword evidence="3" id="KW-0687">Ribonucleoprotein</keyword>